<dbReference type="PANTHER" id="PTHR23501:SF191">
    <property type="entry name" value="VACUOLAR BASIC AMINO ACID TRANSPORTER 4"/>
    <property type="match status" value="1"/>
</dbReference>
<evidence type="ECO:0000259" key="7">
    <source>
        <dbReference type="PROSITE" id="PS50850"/>
    </source>
</evidence>
<feature type="transmembrane region" description="Helical" evidence="6">
    <location>
        <begin position="425"/>
        <end position="450"/>
    </location>
</feature>
<feature type="transmembrane region" description="Helical" evidence="6">
    <location>
        <begin position="30"/>
        <end position="49"/>
    </location>
</feature>
<comment type="subcellular location">
    <subcellularLocation>
        <location evidence="1">Cell inner membrane</location>
        <topology evidence="1">Multi-pass membrane protein</topology>
    </subcellularLocation>
</comment>
<dbReference type="SUPFAM" id="SSF103473">
    <property type="entry name" value="MFS general substrate transporter"/>
    <property type="match status" value="2"/>
</dbReference>
<feature type="transmembrane region" description="Helical" evidence="6">
    <location>
        <begin position="339"/>
        <end position="364"/>
    </location>
</feature>
<keyword evidence="2" id="KW-0813">Transport</keyword>
<dbReference type="EMBL" id="CP101497">
    <property type="protein sequence ID" value="UTT63741.1"/>
    <property type="molecule type" value="Genomic_DNA"/>
</dbReference>
<dbReference type="Gene3D" id="1.20.1720.10">
    <property type="entry name" value="Multidrug resistance protein D"/>
    <property type="match status" value="1"/>
</dbReference>
<reference evidence="8" key="1">
    <citation type="submission" date="2022-07" db="EMBL/GenBank/DDBJ databases">
        <title>Taxonomic analysis of Microcella humidisoli nov. sp., isolated from riverside soil.</title>
        <authorList>
            <person name="Molina K.M."/>
            <person name="Kim S.B."/>
        </authorList>
    </citation>
    <scope>NUCLEOTIDE SEQUENCE</scope>
    <source>
        <strain evidence="8">MMS21-STM10</strain>
    </source>
</reference>
<evidence type="ECO:0000313" key="9">
    <source>
        <dbReference type="Proteomes" id="UP001060039"/>
    </source>
</evidence>
<dbReference type="PROSITE" id="PS50850">
    <property type="entry name" value="MFS"/>
    <property type="match status" value="1"/>
</dbReference>
<dbReference type="InterPro" id="IPR011701">
    <property type="entry name" value="MFS"/>
</dbReference>
<dbReference type="RefSeq" id="WP_255160870.1">
    <property type="nucleotide sequence ID" value="NZ_CP101497.1"/>
</dbReference>
<dbReference type="Proteomes" id="UP001060039">
    <property type="component" value="Chromosome"/>
</dbReference>
<name>A0ABY5G185_9MICO</name>
<evidence type="ECO:0000256" key="3">
    <source>
        <dbReference type="ARBA" id="ARBA00022692"/>
    </source>
</evidence>
<keyword evidence="5 6" id="KW-0472">Membrane</keyword>
<feature type="transmembrane region" description="Helical" evidence="6">
    <location>
        <begin position="86"/>
        <end position="107"/>
    </location>
</feature>
<feature type="transmembrane region" description="Helical" evidence="6">
    <location>
        <begin position="276"/>
        <end position="298"/>
    </location>
</feature>
<evidence type="ECO:0000313" key="8">
    <source>
        <dbReference type="EMBL" id="UTT63741.1"/>
    </source>
</evidence>
<protein>
    <submittedName>
        <fullName evidence="8">MFS transporter</fullName>
    </submittedName>
</protein>
<feature type="transmembrane region" description="Helical" evidence="6">
    <location>
        <begin position="178"/>
        <end position="200"/>
    </location>
</feature>
<feature type="transmembrane region" description="Helical" evidence="6">
    <location>
        <begin position="119"/>
        <end position="141"/>
    </location>
</feature>
<evidence type="ECO:0000256" key="4">
    <source>
        <dbReference type="ARBA" id="ARBA00022989"/>
    </source>
</evidence>
<evidence type="ECO:0000256" key="5">
    <source>
        <dbReference type="ARBA" id="ARBA00023136"/>
    </source>
</evidence>
<feature type="transmembrane region" description="Helical" evidence="6">
    <location>
        <begin position="310"/>
        <end position="333"/>
    </location>
</feature>
<evidence type="ECO:0000256" key="1">
    <source>
        <dbReference type="ARBA" id="ARBA00004429"/>
    </source>
</evidence>
<feature type="transmembrane region" description="Helical" evidence="6">
    <location>
        <begin position="147"/>
        <end position="166"/>
    </location>
</feature>
<gene>
    <name evidence="8" type="ORF">NNL39_02220</name>
</gene>
<sequence length="463" mass="47560">MVTTGLVAIDATILATAVPTLVAELGSFELFPWLFSIYLLAQAVSTPLFAKFSDMVGRKPIILIGIGLFLIGSILCGLAWSMPALIAFRAVQGIGAGAIGPMAITIAGDIYSVEERAKVQGYIASVWAASAVIGPTLGGLFAEFDAWRWIFFINIPLCLLAGWMLIRSLHETVEHRPHKVDVLGALLLTASLGLLLVGVLQGGVSWAWVSWQSAVAFGLGGLLLAAFVAVERRATEPILPGWVFSRRLLLTTTLVSVGVGAILIGLASYVPVSLEGALGVSPLVAGLALAALTIGWPISASLSGRLYLTLGFRITVLIGMVLVLAGTGLLAALAATPSVAVSAIACFITGLGLGLVATPSLIAAQASVEWNERGVVTGTNLFARAVGQAVAVAIFGAVANTLYRAAGGGGVLGEGAGAVVDPEAIIPASQAVFVGALLCAIVTAVLATAMPDDRRSRRAMMEA</sequence>
<keyword evidence="4 6" id="KW-1133">Transmembrane helix</keyword>
<dbReference type="InterPro" id="IPR020846">
    <property type="entry name" value="MFS_dom"/>
</dbReference>
<feature type="transmembrane region" description="Helical" evidence="6">
    <location>
        <begin position="248"/>
        <end position="270"/>
    </location>
</feature>
<dbReference type="Gene3D" id="1.20.1250.20">
    <property type="entry name" value="MFS general substrate transporter like domains"/>
    <property type="match status" value="1"/>
</dbReference>
<accession>A0ABY5G185</accession>
<organism evidence="8 9">
    <name type="scientific">Microcella humidisoli</name>
    <dbReference type="NCBI Taxonomy" id="2963406"/>
    <lineage>
        <taxon>Bacteria</taxon>
        <taxon>Bacillati</taxon>
        <taxon>Actinomycetota</taxon>
        <taxon>Actinomycetes</taxon>
        <taxon>Micrococcales</taxon>
        <taxon>Microbacteriaceae</taxon>
        <taxon>Microcella</taxon>
    </lineage>
</organism>
<feature type="transmembrane region" description="Helical" evidence="6">
    <location>
        <begin position="385"/>
        <end position="405"/>
    </location>
</feature>
<evidence type="ECO:0000256" key="2">
    <source>
        <dbReference type="ARBA" id="ARBA00022448"/>
    </source>
</evidence>
<evidence type="ECO:0000256" key="6">
    <source>
        <dbReference type="SAM" id="Phobius"/>
    </source>
</evidence>
<dbReference type="PRINTS" id="PR01036">
    <property type="entry name" value="TCRTETB"/>
</dbReference>
<feature type="transmembrane region" description="Helical" evidence="6">
    <location>
        <begin position="61"/>
        <end position="80"/>
    </location>
</feature>
<proteinExistence type="predicted"/>
<dbReference type="PANTHER" id="PTHR23501">
    <property type="entry name" value="MAJOR FACILITATOR SUPERFAMILY"/>
    <property type="match status" value="1"/>
</dbReference>
<dbReference type="InterPro" id="IPR036259">
    <property type="entry name" value="MFS_trans_sf"/>
</dbReference>
<dbReference type="Pfam" id="PF07690">
    <property type="entry name" value="MFS_1"/>
    <property type="match status" value="2"/>
</dbReference>
<keyword evidence="3 6" id="KW-0812">Transmembrane</keyword>
<feature type="transmembrane region" description="Helical" evidence="6">
    <location>
        <begin position="206"/>
        <end position="228"/>
    </location>
</feature>
<feature type="domain" description="Major facilitator superfamily (MFS) profile" evidence="7">
    <location>
        <begin position="1"/>
        <end position="454"/>
    </location>
</feature>
<keyword evidence="9" id="KW-1185">Reference proteome</keyword>